<feature type="compositionally biased region" description="Polar residues" evidence="1">
    <location>
        <begin position="504"/>
        <end position="518"/>
    </location>
</feature>
<dbReference type="Pfam" id="PF25546">
    <property type="entry name" value="DUF7925"/>
    <property type="match status" value="1"/>
</dbReference>
<comment type="caution">
    <text evidence="4">The sequence shown here is derived from an EMBL/GenBank/DDBJ whole genome shotgun (WGS) entry which is preliminary data.</text>
</comment>
<gene>
    <name evidence="4" type="ORF">KME60_29985</name>
</gene>
<feature type="compositionally biased region" description="Polar residues" evidence="1">
    <location>
        <begin position="479"/>
        <end position="494"/>
    </location>
</feature>
<protein>
    <recommendedName>
        <fullName evidence="3">DUF7925 domain-containing protein</fullName>
    </recommendedName>
</protein>
<proteinExistence type="predicted"/>
<evidence type="ECO:0000313" key="5">
    <source>
        <dbReference type="Proteomes" id="UP000729701"/>
    </source>
</evidence>
<evidence type="ECO:0000313" key="4">
    <source>
        <dbReference type="EMBL" id="MBW4671543.1"/>
    </source>
</evidence>
<keyword evidence="2" id="KW-0732">Signal</keyword>
<feature type="region of interest" description="Disordered" evidence="1">
    <location>
        <begin position="716"/>
        <end position="735"/>
    </location>
</feature>
<evidence type="ECO:0000256" key="2">
    <source>
        <dbReference type="SAM" id="SignalP"/>
    </source>
</evidence>
<reference evidence="4" key="1">
    <citation type="submission" date="2021-05" db="EMBL/GenBank/DDBJ databases">
        <authorList>
            <person name="Pietrasiak N."/>
            <person name="Ward R."/>
            <person name="Stajich J.E."/>
            <person name="Kurbessoian T."/>
        </authorList>
    </citation>
    <scope>NUCLEOTIDE SEQUENCE</scope>
    <source>
        <strain evidence="4">GSE-NOS-MK-12-04C</strain>
    </source>
</reference>
<name>A0A951QVN1_9CYAN</name>
<dbReference type="AlphaFoldDB" id="A0A951QVN1"/>
<accession>A0A951QVN1</accession>
<feature type="chain" id="PRO_5037061490" description="DUF7925 domain-containing protein" evidence="2">
    <location>
        <begin position="39"/>
        <end position="847"/>
    </location>
</feature>
<dbReference type="InterPro" id="IPR057685">
    <property type="entry name" value="DUF7925"/>
</dbReference>
<feature type="compositionally biased region" description="Polar residues" evidence="1">
    <location>
        <begin position="525"/>
        <end position="534"/>
    </location>
</feature>
<dbReference type="EMBL" id="JAHHGZ010000047">
    <property type="protein sequence ID" value="MBW4671543.1"/>
    <property type="molecule type" value="Genomic_DNA"/>
</dbReference>
<sequence length="847" mass="88324">MNCHNKLVKNKHSNLYRSLVSTVLLTNGIFQFVAPVLAAGTTAGQDISNTATATYEDPSGTTINATSNTVTVTVAEVAGINISNDGVLEAPTVAEGGTPGTPIVAGDKVYYNFTIKNVGNDPTKFRIPDKSKVSITGPGTVEKLQYQKPDSTWADFNTAGEDTASVPADGSLKVRVVVTVNSGAKKTDLIEIRLGNTPTNGQDKLRDTANTNDDDVYTVDNLDSSGVTGEYAGVLITAQEASNTQSATVGGSTYAFATVLKTRPADSYDDKGTAKLSDDTLKYDLGLKVESTAPSPSTLIPAALVGTTVKGLTGNRILVSDAIPKDTELAVAPTVFPAGWKPVYSITPVTTNAIAATWSETAPTDLKTVTRIGFVNDPATVTSVAVGAEVKTFTVQVKVKSTFIGTTLTVNNIAQLFGQTDGVPIIDANGDLIPDNFVYDESGDNKPSNFNDDGTPATGVDANGNGLPTVTNGYVPDSATLTATGTDTGNDNSGSGPGGEANSFPLTQAIGSVLNGPNTAPDAIGSTTLNTDPKYQNDDFTNKSSGVLANTKPGDKIDPGEVTFTNTVKNTSTKTNDISLIPTSPTNLADLPADTKITLTFSGTSKVYVWDGTKFVFDLDGNPATKGDQTAIDDTSKYITIPAIATNGTSSYEVKVDLPANTELSTDTLKGYPVPITAFVDDVTPGLGTETAKNTTIDQVYTGFLKMLKESKILKGTGPDVQSGDETFSSNPKKPAPGNIIEYQIKYKNISDAAPSGGSGNVILEASKVKITEDGATGGNNWAQYTTNVPGTAKDSVPAKATVTFFNSAGVAGLDDSTVSKYEDTLNTGEKLAPQEERTFGFQRKVN</sequence>
<evidence type="ECO:0000259" key="3">
    <source>
        <dbReference type="Pfam" id="PF25546"/>
    </source>
</evidence>
<evidence type="ECO:0000256" key="1">
    <source>
        <dbReference type="SAM" id="MobiDB-lite"/>
    </source>
</evidence>
<feature type="domain" description="DUF7925" evidence="3">
    <location>
        <begin position="256"/>
        <end position="450"/>
    </location>
</feature>
<dbReference type="Proteomes" id="UP000729701">
    <property type="component" value="Unassembled WGS sequence"/>
</dbReference>
<feature type="signal peptide" evidence="2">
    <location>
        <begin position="1"/>
        <end position="38"/>
    </location>
</feature>
<organism evidence="4 5">
    <name type="scientific">Cyanomargarita calcarea GSE-NOS-MK-12-04C</name>
    <dbReference type="NCBI Taxonomy" id="2839659"/>
    <lineage>
        <taxon>Bacteria</taxon>
        <taxon>Bacillati</taxon>
        <taxon>Cyanobacteriota</taxon>
        <taxon>Cyanophyceae</taxon>
        <taxon>Nostocales</taxon>
        <taxon>Cyanomargaritaceae</taxon>
        <taxon>Cyanomargarita</taxon>
    </lineage>
</organism>
<reference evidence="4" key="2">
    <citation type="journal article" date="2022" name="Microbiol. Resour. Announc.">
        <title>Metagenome Sequencing to Explore Phylogenomics of Terrestrial Cyanobacteria.</title>
        <authorList>
            <person name="Ward R.D."/>
            <person name="Stajich J.E."/>
            <person name="Johansen J.R."/>
            <person name="Huntemann M."/>
            <person name="Clum A."/>
            <person name="Foster B."/>
            <person name="Foster B."/>
            <person name="Roux S."/>
            <person name="Palaniappan K."/>
            <person name="Varghese N."/>
            <person name="Mukherjee S."/>
            <person name="Reddy T.B.K."/>
            <person name="Daum C."/>
            <person name="Copeland A."/>
            <person name="Chen I.A."/>
            <person name="Ivanova N.N."/>
            <person name="Kyrpides N.C."/>
            <person name="Shapiro N."/>
            <person name="Eloe-Fadrosh E.A."/>
            <person name="Pietrasiak N."/>
        </authorList>
    </citation>
    <scope>NUCLEOTIDE SEQUENCE</scope>
    <source>
        <strain evidence="4">GSE-NOS-MK-12-04C</strain>
    </source>
</reference>
<feature type="region of interest" description="Disordered" evidence="1">
    <location>
        <begin position="441"/>
        <end position="555"/>
    </location>
</feature>